<dbReference type="Pfam" id="PF00353">
    <property type="entry name" value="HemolysinCabind"/>
    <property type="match status" value="3"/>
</dbReference>
<evidence type="ECO:0000256" key="2">
    <source>
        <dbReference type="ARBA" id="ARBA00022525"/>
    </source>
</evidence>
<keyword evidence="2" id="KW-0964">Secreted</keyword>
<dbReference type="InterPro" id="IPR001343">
    <property type="entry name" value="Hemolysn_Ca-bd"/>
</dbReference>
<dbReference type="PANTHER" id="PTHR38340">
    <property type="entry name" value="S-LAYER PROTEIN"/>
    <property type="match status" value="1"/>
</dbReference>
<dbReference type="PANTHER" id="PTHR38340:SF1">
    <property type="entry name" value="S-LAYER PROTEIN"/>
    <property type="match status" value="1"/>
</dbReference>
<keyword evidence="4" id="KW-1185">Reference proteome</keyword>
<comment type="subcellular location">
    <subcellularLocation>
        <location evidence="1">Secreted</location>
    </subcellularLocation>
</comment>
<protein>
    <submittedName>
        <fullName evidence="3">Calcium-binding protein</fullName>
    </submittedName>
</protein>
<dbReference type="Gene3D" id="2.150.10.10">
    <property type="entry name" value="Serralysin-like metalloprotease, C-terminal"/>
    <property type="match status" value="2"/>
</dbReference>
<dbReference type="Proteomes" id="UP001191082">
    <property type="component" value="Unassembled WGS sequence"/>
</dbReference>
<proteinExistence type="predicted"/>
<reference evidence="3 4" key="1">
    <citation type="submission" date="2019-05" db="EMBL/GenBank/DDBJ databases">
        <title>Marivita sp. nov. isolated from sea sediment.</title>
        <authorList>
            <person name="Kim W."/>
        </authorList>
    </citation>
    <scope>NUCLEOTIDE SEQUENCE [LARGE SCALE GENOMIC DNA]</scope>
    <source>
        <strain evidence="3 4">CAU 1492</strain>
    </source>
</reference>
<dbReference type="InterPro" id="IPR050557">
    <property type="entry name" value="RTX_toxin/Mannuronan_C5-epim"/>
</dbReference>
<name>A0ABY2XB78_9RHOB</name>
<evidence type="ECO:0000313" key="4">
    <source>
        <dbReference type="Proteomes" id="UP001191082"/>
    </source>
</evidence>
<accession>A0ABY2XB78</accession>
<sequence length="395" mass="41817">MSNIVIYDYVNQLSFPGFDTIMNAEPTGAYYGPTRISGYVDSFYVSMNGSFTYSSYDVTGTLSGISIYHGGQPVLVYSGFNVDLDDLFYGIPSEDPFLKGDDTITSYWNTGEYYDSGTGNDRIRLGTGDDTVIGGAGVDTYVLETAFDPATISWSGSRFVIDGVFGHDTLSGIELVEFADATYALAFGSGTTTDGDVHAQTRGVVNDLIVGNSYSETIHGFAGTDRLYGNRGDDKIFGGAGIDLLNGGAGNDRLFGGDDYDLLIGGTGRDFLNGGAAGDRLRGSAGHDTLLGALGNDTLLGEGGNDLLKGQKGNDVLTGGSGRDTFYFRKGDGRDTITDFAVGTDTIEIARGAARFRALELSQEGDDVVVAFANVVIRVEDVTLAAMDDALNFLF</sequence>
<evidence type="ECO:0000313" key="3">
    <source>
        <dbReference type="EMBL" id="TMV13313.1"/>
    </source>
</evidence>
<dbReference type="RefSeq" id="WP_138863869.1">
    <property type="nucleotide sequence ID" value="NZ_VCPC01000002.1"/>
</dbReference>
<dbReference type="InterPro" id="IPR011049">
    <property type="entry name" value="Serralysin-like_metalloprot_C"/>
</dbReference>
<dbReference type="PRINTS" id="PR00313">
    <property type="entry name" value="CABNDNGRPT"/>
</dbReference>
<evidence type="ECO:0000256" key="1">
    <source>
        <dbReference type="ARBA" id="ARBA00004613"/>
    </source>
</evidence>
<gene>
    <name evidence="3" type="ORF">FGK64_11205</name>
</gene>
<dbReference type="InterPro" id="IPR018511">
    <property type="entry name" value="Hemolysin-typ_Ca-bd_CS"/>
</dbReference>
<comment type="caution">
    <text evidence="3">The sequence shown here is derived from an EMBL/GenBank/DDBJ whole genome shotgun (WGS) entry which is preliminary data.</text>
</comment>
<organism evidence="3 4">
    <name type="scientific">Arenibacterium halophilum</name>
    <dbReference type="NCBI Taxonomy" id="2583821"/>
    <lineage>
        <taxon>Bacteria</taxon>
        <taxon>Pseudomonadati</taxon>
        <taxon>Pseudomonadota</taxon>
        <taxon>Alphaproteobacteria</taxon>
        <taxon>Rhodobacterales</taxon>
        <taxon>Paracoccaceae</taxon>
        <taxon>Arenibacterium</taxon>
    </lineage>
</organism>
<dbReference type="EMBL" id="VCPC01000002">
    <property type="protein sequence ID" value="TMV13313.1"/>
    <property type="molecule type" value="Genomic_DNA"/>
</dbReference>
<dbReference type="SUPFAM" id="SSF51120">
    <property type="entry name" value="beta-Roll"/>
    <property type="match status" value="2"/>
</dbReference>
<dbReference type="PROSITE" id="PS00330">
    <property type="entry name" value="HEMOLYSIN_CALCIUM"/>
    <property type="match status" value="4"/>
</dbReference>